<sequence length="193" mass="20373">MNDDFEDELIRVRADTQAFRHDVADMRRALSDGLGGAADMVGSRIERALLRAVRTGKLGFDDLKRTALAVMSDIARAAVSTGLNSLFSGSGKGQSDGLLALGTQLASAFLGAPGRATGGPVAPGRAYRIGEQGPELFVPSSSGRVEPVSAGRSAREVRVTINLNAPQGTEPEALTRSSRQIAQQVRRALQRSE</sequence>
<dbReference type="OrthoDB" id="7996304at2"/>
<evidence type="ECO:0000313" key="3">
    <source>
        <dbReference type="Proteomes" id="UP000256310"/>
    </source>
</evidence>
<gene>
    <name evidence="2" type="ORF">DFR46_1051</name>
</gene>
<name>A0A3D9FDZ5_9SPHN</name>
<evidence type="ECO:0008006" key="4">
    <source>
        <dbReference type="Google" id="ProtNLM"/>
    </source>
</evidence>
<accession>A0A3D9FDZ5</accession>
<proteinExistence type="predicted"/>
<keyword evidence="3" id="KW-1185">Reference proteome</keyword>
<dbReference type="EMBL" id="QRDP01000004">
    <property type="protein sequence ID" value="RED16040.1"/>
    <property type="molecule type" value="Genomic_DNA"/>
</dbReference>
<organism evidence="2 3">
    <name type="scientific">Parasphingopyxis lamellibrachiae</name>
    <dbReference type="NCBI Taxonomy" id="680125"/>
    <lineage>
        <taxon>Bacteria</taxon>
        <taxon>Pseudomonadati</taxon>
        <taxon>Pseudomonadota</taxon>
        <taxon>Alphaproteobacteria</taxon>
        <taxon>Sphingomonadales</taxon>
        <taxon>Sphingomonadaceae</taxon>
        <taxon>Parasphingopyxis</taxon>
    </lineage>
</organism>
<evidence type="ECO:0000313" key="2">
    <source>
        <dbReference type="EMBL" id="RED16040.1"/>
    </source>
</evidence>
<feature type="region of interest" description="Disordered" evidence="1">
    <location>
        <begin position="165"/>
        <end position="193"/>
    </location>
</feature>
<protein>
    <recommendedName>
        <fullName evidence="4">Tail tape measure protein</fullName>
    </recommendedName>
</protein>
<dbReference type="RefSeq" id="WP_116235488.1">
    <property type="nucleotide sequence ID" value="NZ_QRDP01000004.1"/>
</dbReference>
<evidence type="ECO:0000256" key="1">
    <source>
        <dbReference type="SAM" id="MobiDB-lite"/>
    </source>
</evidence>
<dbReference type="AlphaFoldDB" id="A0A3D9FDZ5"/>
<comment type="caution">
    <text evidence="2">The sequence shown here is derived from an EMBL/GenBank/DDBJ whole genome shotgun (WGS) entry which is preliminary data.</text>
</comment>
<dbReference type="Proteomes" id="UP000256310">
    <property type="component" value="Unassembled WGS sequence"/>
</dbReference>
<reference evidence="2 3" key="1">
    <citation type="submission" date="2018-07" db="EMBL/GenBank/DDBJ databases">
        <title>Genomic Encyclopedia of Type Strains, Phase IV (KMG-IV): sequencing the most valuable type-strain genomes for metagenomic binning, comparative biology and taxonomic classification.</title>
        <authorList>
            <person name="Goeker M."/>
        </authorList>
    </citation>
    <scope>NUCLEOTIDE SEQUENCE [LARGE SCALE GENOMIC DNA]</scope>
    <source>
        <strain evidence="2 3">DSM 26725</strain>
    </source>
</reference>